<evidence type="ECO:0000313" key="1">
    <source>
        <dbReference type="EMBL" id="VEE06550.1"/>
    </source>
</evidence>
<dbReference type="AlphaFoldDB" id="A0A448B0T4"/>
<dbReference type="OrthoDB" id="797757at2"/>
<dbReference type="RefSeq" id="WP_002977940.1">
    <property type="nucleotide sequence ID" value="NZ_CP068486.1"/>
</dbReference>
<dbReference type="STRING" id="525257.HMPREF0204_12759"/>
<reference evidence="1 2" key="1">
    <citation type="submission" date="2018-12" db="EMBL/GenBank/DDBJ databases">
        <authorList>
            <consortium name="Pathogen Informatics"/>
        </authorList>
    </citation>
    <scope>NUCLEOTIDE SEQUENCE [LARGE SCALE GENOMIC DNA]</scope>
    <source>
        <strain evidence="1 2">NCTC11432</strain>
    </source>
</reference>
<sequence>MELPKHAVSLDDAKTWISNWQNRNDIDGMSIRAHIIPVQDVNDIFNKDKGFEQYRGYNAITDQGEFKFLMVGVDAYGNDIVNYEDGFYVYDMTTPCPSVCSAEKWWNL</sequence>
<evidence type="ECO:0000313" key="2">
    <source>
        <dbReference type="Proteomes" id="UP000279227"/>
    </source>
</evidence>
<gene>
    <name evidence="1" type="ORF">NCTC11432_01701</name>
</gene>
<dbReference type="EMBL" id="LR134289">
    <property type="protein sequence ID" value="VEE06550.1"/>
    <property type="molecule type" value="Genomic_DNA"/>
</dbReference>
<dbReference type="GeneID" id="93021172"/>
<dbReference type="Proteomes" id="UP000279227">
    <property type="component" value="Chromosome"/>
</dbReference>
<accession>A0A448B0T4</accession>
<protein>
    <submittedName>
        <fullName evidence="1">Uncharacterized protein</fullName>
    </submittedName>
</protein>
<dbReference type="KEGG" id="cgle:NCTC11432_01701"/>
<name>A0A448B0T4_CHRGE</name>
<organism evidence="1 2">
    <name type="scientific">Chryseobacterium gleum</name>
    <name type="common">Flavobacterium gleum</name>
    <dbReference type="NCBI Taxonomy" id="250"/>
    <lineage>
        <taxon>Bacteria</taxon>
        <taxon>Pseudomonadati</taxon>
        <taxon>Bacteroidota</taxon>
        <taxon>Flavobacteriia</taxon>
        <taxon>Flavobacteriales</taxon>
        <taxon>Weeksellaceae</taxon>
        <taxon>Chryseobacterium group</taxon>
        <taxon>Chryseobacterium</taxon>
    </lineage>
</organism>
<proteinExistence type="predicted"/>